<dbReference type="OrthoDB" id="10028886at2759"/>
<dbReference type="InterPro" id="IPR032675">
    <property type="entry name" value="LRR_dom_sf"/>
</dbReference>
<dbReference type="Proteomes" id="UP000319257">
    <property type="component" value="Unassembled WGS sequence"/>
</dbReference>
<organism evidence="1 2">
    <name type="scientific">Thyridium curvatum</name>
    <dbReference type="NCBI Taxonomy" id="1093900"/>
    <lineage>
        <taxon>Eukaryota</taxon>
        <taxon>Fungi</taxon>
        <taxon>Dikarya</taxon>
        <taxon>Ascomycota</taxon>
        <taxon>Pezizomycotina</taxon>
        <taxon>Sordariomycetes</taxon>
        <taxon>Sordariomycetidae</taxon>
        <taxon>Thyridiales</taxon>
        <taxon>Thyridiaceae</taxon>
        <taxon>Thyridium</taxon>
    </lineage>
</organism>
<keyword evidence="2" id="KW-1185">Reference proteome</keyword>
<evidence type="ECO:0000313" key="1">
    <source>
        <dbReference type="EMBL" id="TPX09423.1"/>
    </source>
</evidence>
<dbReference type="SUPFAM" id="SSF52047">
    <property type="entry name" value="RNI-like"/>
    <property type="match status" value="1"/>
</dbReference>
<dbReference type="STRING" id="1093900.A0A507ANU9"/>
<protein>
    <submittedName>
        <fullName evidence="1">Uncharacterized protein</fullName>
    </submittedName>
</protein>
<accession>A0A507ANU9</accession>
<gene>
    <name evidence="1" type="ORF">E0L32_009311</name>
</gene>
<dbReference type="GeneID" id="41976758"/>
<proteinExistence type="predicted"/>
<evidence type="ECO:0000313" key="2">
    <source>
        <dbReference type="Proteomes" id="UP000319257"/>
    </source>
</evidence>
<name>A0A507ANU9_9PEZI</name>
<reference evidence="1 2" key="1">
    <citation type="submission" date="2019-06" db="EMBL/GenBank/DDBJ databases">
        <title>Draft genome sequence of the filamentous fungus Phialemoniopsis curvata isolated from diesel fuel.</title>
        <authorList>
            <person name="Varaljay V.A."/>
            <person name="Lyon W.J."/>
            <person name="Crouch A.L."/>
            <person name="Drake C.E."/>
            <person name="Hollomon J.M."/>
            <person name="Nadeau L.J."/>
            <person name="Nunn H.S."/>
            <person name="Stevenson B.S."/>
            <person name="Bojanowski C.L."/>
            <person name="Crookes-Goodson W.J."/>
        </authorList>
    </citation>
    <scope>NUCLEOTIDE SEQUENCE [LARGE SCALE GENOMIC DNA]</scope>
    <source>
        <strain evidence="1 2">D216</strain>
    </source>
</reference>
<dbReference type="Gene3D" id="3.80.10.10">
    <property type="entry name" value="Ribonuclease Inhibitor"/>
    <property type="match status" value="2"/>
</dbReference>
<sequence length="553" mass="61344">MAPRPELPTDIWWMVILELTARRDFNTLLATSTVSKTLAGFALPQLYSIHELASASTDDASIVGKRKWAQLWRSIILSSIGQTALPYCLWVKNLKLGNLRDLLNDIAPYQALRDDFFSGHMEPFNISQTSGPPTRKNKPRLDLQAISNKVGDTITAFVKDAADRENKAVSVAHLEGHYIPMDLLPTWISRLPTLVSLTIQDGSVLGPNVAEAIRNNCPSFKELECYYCDGATVDEDLASFFRALPPNTLEAFNVISLNRLGQQAFEALGCHGESLRKLGLSSLQTVAFEHFGALAQCEKLEALTLEAANPTGFNWEATHADSFQAAITWLKSCKSLTTLQVAKVPNASTVLATVLRAPAVRLRALDVRLIDAEPTFYSALGFQTEMEDFAMRTIDEELEPGTPQHMDLISSLCKCQKLRELDLITTLINVEDVTRFSQSLVHLEELGFDGSNFFDLCWKILARFKKLKTLNILASSLFTADGIRNFLADLEQHPDGSHDGLALSIMNQAPHVVITPTEETSLQKEIAAKFGGRIDLVYERNPQEDDDTDFADD</sequence>
<dbReference type="RefSeq" id="XP_030991134.1">
    <property type="nucleotide sequence ID" value="XM_031144262.1"/>
</dbReference>
<dbReference type="AlphaFoldDB" id="A0A507ANU9"/>
<dbReference type="InParanoid" id="A0A507ANU9"/>
<dbReference type="EMBL" id="SKBQ01000067">
    <property type="protein sequence ID" value="TPX09423.1"/>
    <property type="molecule type" value="Genomic_DNA"/>
</dbReference>
<comment type="caution">
    <text evidence="1">The sequence shown here is derived from an EMBL/GenBank/DDBJ whole genome shotgun (WGS) entry which is preliminary data.</text>
</comment>